<dbReference type="AlphaFoldDB" id="C4GCY5"/>
<accession>C4GCY5</accession>
<keyword evidence="3" id="KW-1185">Reference proteome</keyword>
<gene>
    <name evidence="2" type="ORF">GCWU000342_01829</name>
</gene>
<protein>
    <submittedName>
        <fullName evidence="2">Peptidase, A24 family</fullName>
    </submittedName>
</protein>
<dbReference type="Gene3D" id="1.20.120.1220">
    <property type="match status" value="1"/>
</dbReference>
<dbReference type="HOGENOM" id="CLU_1214136_0_0_9"/>
<organism evidence="2 3">
    <name type="scientific">Shuttleworthella satelles DSM 14600</name>
    <dbReference type="NCBI Taxonomy" id="626523"/>
    <lineage>
        <taxon>Bacteria</taxon>
        <taxon>Bacillati</taxon>
        <taxon>Bacillota</taxon>
        <taxon>Clostridia</taxon>
        <taxon>Lachnospirales</taxon>
        <taxon>Lachnospiraceae</taxon>
        <taxon>Shuttleworthella</taxon>
    </lineage>
</organism>
<feature type="transmembrane region" description="Helical" evidence="1">
    <location>
        <begin position="149"/>
        <end position="167"/>
    </location>
</feature>
<dbReference type="STRING" id="626523.GCWU000342_01829"/>
<dbReference type="RefSeq" id="WP_006906825.1">
    <property type="nucleotide sequence ID" value="NZ_GG665867.1"/>
</dbReference>
<keyword evidence="1" id="KW-0812">Transmembrane</keyword>
<evidence type="ECO:0000313" key="3">
    <source>
        <dbReference type="Proteomes" id="UP000003494"/>
    </source>
</evidence>
<proteinExistence type="predicted"/>
<evidence type="ECO:0000313" key="2">
    <source>
        <dbReference type="EMBL" id="EEP27835.1"/>
    </source>
</evidence>
<name>C4GCY5_9FIRM</name>
<sequence>MKWDQTEAKADEEEEKKKRQGEAGMCLRLILGSALLALALGEDLRSGRIPNRLLLMGGFLGLVSYAWQVADPWYIGIERGGRRGIGMFDPVWSDMGGEYLLSVARDMLLPMLAAGLFLAIFFLLGALGAGDVKLLALLAGLLPADLYRPMLGIALGQGALLGLMSLLRRMRTSGRGIETLGHLLWSGHPLAEGRDLQTRVHFTICICNGFLVCLGWQLAADLSRLINV</sequence>
<reference evidence="2" key="1">
    <citation type="submission" date="2009-04" db="EMBL/GenBank/DDBJ databases">
        <authorList>
            <person name="Weinstock G."/>
            <person name="Sodergren E."/>
            <person name="Clifton S."/>
            <person name="Fulton L."/>
            <person name="Fulton B."/>
            <person name="Courtney L."/>
            <person name="Fronick C."/>
            <person name="Harrison M."/>
            <person name="Strong C."/>
            <person name="Farmer C."/>
            <person name="Delahaunty K."/>
            <person name="Markovic C."/>
            <person name="Hall O."/>
            <person name="Minx P."/>
            <person name="Tomlinson C."/>
            <person name="Mitreva M."/>
            <person name="Nelson J."/>
            <person name="Hou S."/>
            <person name="Wollam A."/>
            <person name="Pepin K.H."/>
            <person name="Johnson M."/>
            <person name="Bhonagiri V."/>
            <person name="Nash W.E."/>
            <person name="Warren W."/>
            <person name="Chinwalla A."/>
            <person name="Mardis E.R."/>
            <person name="Wilson R.K."/>
        </authorList>
    </citation>
    <scope>NUCLEOTIDE SEQUENCE [LARGE SCALE GENOMIC DNA]</scope>
    <source>
        <strain evidence="2">DSM 14600</strain>
    </source>
</reference>
<dbReference type="Proteomes" id="UP000003494">
    <property type="component" value="Unassembled WGS sequence"/>
</dbReference>
<evidence type="ECO:0000256" key="1">
    <source>
        <dbReference type="SAM" id="Phobius"/>
    </source>
</evidence>
<feature type="transmembrane region" description="Helical" evidence="1">
    <location>
        <begin position="53"/>
        <end position="75"/>
    </location>
</feature>
<keyword evidence="1" id="KW-0472">Membrane</keyword>
<feature type="transmembrane region" description="Helical" evidence="1">
    <location>
        <begin position="108"/>
        <end position="129"/>
    </location>
</feature>
<dbReference type="EMBL" id="ACIP02000004">
    <property type="protein sequence ID" value="EEP27835.1"/>
    <property type="molecule type" value="Genomic_DNA"/>
</dbReference>
<keyword evidence="1" id="KW-1133">Transmembrane helix</keyword>
<feature type="transmembrane region" description="Helical" evidence="1">
    <location>
        <begin position="25"/>
        <end position="41"/>
    </location>
</feature>
<feature type="transmembrane region" description="Helical" evidence="1">
    <location>
        <begin position="200"/>
        <end position="219"/>
    </location>
</feature>
<comment type="caution">
    <text evidence="2">The sequence shown here is derived from an EMBL/GenBank/DDBJ whole genome shotgun (WGS) entry which is preliminary data.</text>
</comment>